<evidence type="ECO:0000313" key="3">
    <source>
        <dbReference type="Proteomes" id="UP001642540"/>
    </source>
</evidence>
<gene>
    <name evidence="2" type="ORF">ODALV1_LOCUS25024</name>
</gene>
<sequence length="855" mass="98993">MANLTVRVYVVIYLLQELLIQKHLVNCTPIKEKANDPKLFTGSFERIIRDSSPFLNHSTNLLEYVNKTKNLRKTGPVVNLNEYLQPFESCLVHITFFNDFDFEKSLELPVILRGLQPALSITKSGRGKVFMKPNLFPLNATEKKFPQYTTCQLSTVLYPKSCVELDYQRYVIQSKPWTCEVIISVDPPPFFFHELPYSRSLTSKKVLFPKVFSTKSFHGKQRGLIGQFPSFQPINILVPRKLIDKDIESWVNSVSNDNNLRRYASRDVFLVMETLQIMSGNKLEHSFAKIVSASVVARYPDSHSGSKHEGHRKLYPLHVTKRKTSNFIQLLTRDSEKGEMYWNILFFYYHHFVKISDISPDDGFNRICHTLSENSRISSVITETNKFSLIDAQFKIWNDIFQNYTMMVNYIRLECDMQGNAKYQLAETHVEIIRGTLVIFQNQDAVDNTYFPIYVANPSKSLTFVSCGAEPMETFAFMELLNVFDPFIWIWILLLLLIFMPIFLNFCEYADWIIKLNENAEVHFSLKIFLQPIRLVLELGGAYTMKQENIPSLKPFFAGVLMATIVLSNAYKNDNVYNMIAPRKFIPYTQFEQLEAADFKVYTRINLETGLNKMNRMSLLKEVYRIGETPHVIYGNHRNWYSEVLFHFQKVENRKFDTTMMQKVVNRSKLPDDAVDILQATMANYKNNREVHDYMQNKSLNERLLKCNKVALILPDLIARQYLGMLRKRGLKHSSISSSALFEDGMGFYLCGWMPNRLIRRLEGLQGSGIRNRMNDIYKAVRQIHVSGGEMDQEVPAMGGNIIVIFAVLCAGYVLTILIYFVQMGLSMYGRICILASTMWGAVRPCIVYILRKRA</sequence>
<accession>A0ABP1RQZ4</accession>
<organism evidence="2 3">
    <name type="scientific">Orchesella dallaii</name>
    <dbReference type="NCBI Taxonomy" id="48710"/>
    <lineage>
        <taxon>Eukaryota</taxon>
        <taxon>Metazoa</taxon>
        <taxon>Ecdysozoa</taxon>
        <taxon>Arthropoda</taxon>
        <taxon>Hexapoda</taxon>
        <taxon>Collembola</taxon>
        <taxon>Entomobryomorpha</taxon>
        <taxon>Entomobryoidea</taxon>
        <taxon>Orchesellidae</taxon>
        <taxon>Orchesellinae</taxon>
        <taxon>Orchesella</taxon>
    </lineage>
</organism>
<comment type="caution">
    <text evidence="2">The sequence shown here is derived from an EMBL/GenBank/DDBJ whole genome shotgun (WGS) entry which is preliminary data.</text>
</comment>
<protein>
    <submittedName>
        <fullName evidence="2">Uncharacterized protein</fullName>
    </submittedName>
</protein>
<feature type="transmembrane region" description="Helical" evidence="1">
    <location>
        <begin position="828"/>
        <end position="851"/>
    </location>
</feature>
<keyword evidence="1" id="KW-0472">Membrane</keyword>
<evidence type="ECO:0000256" key="1">
    <source>
        <dbReference type="SAM" id="Phobius"/>
    </source>
</evidence>
<reference evidence="2 3" key="1">
    <citation type="submission" date="2024-08" db="EMBL/GenBank/DDBJ databases">
        <authorList>
            <person name="Cucini C."/>
            <person name="Frati F."/>
        </authorList>
    </citation>
    <scope>NUCLEOTIDE SEQUENCE [LARGE SCALE GENOMIC DNA]</scope>
</reference>
<feature type="transmembrane region" description="Helical" evidence="1">
    <location>
        <begin position="801"/>
        <end position="822"/>
    </location>
</feature>
<keyword evidence="1" id="KW-1133">Transmembrane helix</keyword>
<dbReference type="Proteomes" id="UP001642540">
    <property type="component" value="Unassembled WGS sequence"/>
</dbReference>
<keyword evidence="1" id="KW-0812">Transmembrane</keyword>
<proteinExistence type="predicted"/>
<keyword evidence="3" id="KW-1185">Reference proteome</keyword>
<evidence type="ECO:0000313" key="2">
    <source>
        <dbReference type="EMBL" id="CAL8133341.1"/>
    </source>
</evidence>
<dbReference type="EMBL" id="CAXLJM020000099">
    <property type="protein sequence ID" value="CAL8133341.1"/>
    <property type="molecule type" value="Genomic_DNA"/>
</dbReference>
<name>A0ABP1RQZ4_9HEXA</name>
<feature type="transmembrane region" description="Helical" evidence="1">
    <location>
        <begin position="488"/>
        <end position="507"/>
    </location>
</feature>